<dbReference type="NCBIfam" id="NF007388">
    <property type="entry name" value="PRK09912.1"/>
    <property type="match status" value="1"/>
</dbReference>
<accession>A0A917AJB7</accession>
<reference evidence="5" key="2">
    <citation type="submission" date="2020-09" db="EMBL/GenBank/DDBJ databases">
        <authorList>
            <person name="Sun Q."/>
            <person name="Zhou Y."/>
        </authorList>
    </citation>
    <scope>NUCLEOTIDE SEQUENCE</scope>
    <source>
        <strain evidence="5">CGMCC 1.16012</strain>
    </source>
</reference>
<dbReference type="Proteomes" id="UP000606730">
    <property type="component" value="Unassembled WGS sequence"/>
</dbReference>
<dbReference type="Pfam" id="PF00248">
    <property type="entry name" value="Aldo_ket_red"/>
    <property type="match status" value="1"/>
</dbReference>
<keyword evidence="2" id="KW-0521">NADP</keyword>
<dbReference type="CDD" id="cd19150">
    <property type="entry name" value="AKR_AKR14A1"/>
    <property type="match status" value="1"/>
</dbReference>
<protein>
    <submittedName>
        <fullName evidence="5">Glyceraldehyde 3-phosphate reductase</fullName>
    </submittedName>
</protein>
<dbReference type="EMBL" id="BMKN01000002">
    <property type="protein sequence ID" value="GGE57250.1"/>
    <property type="molecule type" value="Genomic_DNA"/>
</dbReference>
<feature type="domain" description="NADP-dependent oxidoreductase" evidence="4">
    <location>
        <begin position="62"/>
        <end position="362"/>
    </location>
</feature>
<evidence type="ECO:0000313" key="6">
    <source>
        <dbReference type="Proteomes" id="UP000606730"/>
    </source>
</evidence>
<dbReference type="PANTHER" id="PTHR43150">
    <property type="entry name" value="HYPERKINETIC, ISOFORM M"/>
    <property type="match status" value="1"/>
</dbReference>
<keyword evidence="3" id="KW-0560">Oxidoreductase</keyword>
<dbReference type="AlphaFoldDB" id="A0A917AJB7"/>
<proteinExistence type="inferred from homology"/>
<dbReference type="GO" id="GO:0016616">
    <property type="term" value="F:oxidoreductase activity, acting on the CH-OH group of donors, NAD or NADP as acceptor"/>
    <property type="evidence" value="ECO:0007669"/>
    <property type="project" value="InterPro"/>
</dbReference>
<dbReference type="SUPFAM" id="SSF51430">
    <property type="entry name" value="NAD(P)-linked oxidoreductase"/>
    <property type="match status" value="1"/>
</dbReference>
<name>A0A917AJB7_9RHOB</name>
<comment type="caution">
    <text evidence="5">The sequence shown here is derived from an EMBL/GenBank/DDBJ whole genome shotgun (WGS) entry which is preliminary data.</text>
</comment>
<dbReference type="InterPro" id="IPR047628">
    <property type="entry name" value="GAP_reductase"/>
</dbReference>
<evidence type="ECO:0000256" key="1">
    <source>
        <dbReference type="ARBA" id="ARBA00006515"/>
    </source>
</evidence>
<keyword evidence="6" id="KW-1185">Reference proteome</keyword>
<reference evidence="5" key="1">
    <citation type="journal article" date="2014" name="Int. J. Syst. Evol. Microbiol.">
        <title>Complete genome sequence of Corynebacterium casei LMG S-19264T (=DSM 44701T), isolated from a smear-ripened cheese.</title>
        <authorList>
            <consortium name="US DOE Joint Genome Institute (JGI-PGF)"/>
            <person name="Walter F."/>
            <person name="Albersmeier A."/>
            <person name="Kalinowski J."/>
            <person name="Ruckert C."/>
        </authorList>
    </citation>
    <scope>NUCLEOTIDE SEQUENCE</scope>
    <source>
        <strain evidence="5">CGMCC 1.16012</strain>
    </source>
</reference>
<gene>
    <name evidence="5" type="ORF">GCM10011517_26280</name>
</gene>
<sequence length="376" mass="41661">MTRVCKGAGEIQLFPFLPIADYRLRNTPKPELVQMTYTPAETRYDTMPYRYCGRSGLKLPAISLGLWHNFGHDFGHQNKRDICRKAFDLGITHFDLANNYGPPPGSAEEAFGEILRTDFAGYRDELIISSKAGYRMWPGPYGEFGSRKYLISSCDQSLKRMGVDYVDIFYSHRFDPDTPLEETMGALDHIVRSGRALYVGISSYNSQRTREAVAILNDLGTPCIIHQPSYNMLNRWIETDGLTDTLDELGVGSIAFTPLAQGMLTKKYLKGVPQDSRAAQGKSLAPDWLTPKMIENLNGLNDIAAARGQTLAQMAIAWVLREQRITTALIGASKPEQVEDCAGAVENLEFSADELAAIDALSQGGDVNIWAKSSSD</sequence>
<dbReference type="InterPro" id="IPR023210">
    <property type="entry name" value="NADP_OxRdtase_dom"/>
</dbReference>
<dbReference type="InterPro" id="IPR036812">
    <property type="entry name" value="NAD(P)_OxRdtase_dom_sf"/>
</dbReference>
<organism evidence="5 6">
    <name type="scientific">Actibacterium pelagium</name>
    <dbReference type="NCBI Taxonomy" id="2029103"/>
    <lineage>
        <taxon>Bacteria</taxon>
        <taxon>Pseudomonadati</taxon>
        <taxon>Pseudomonadota</taxon>
        <taxon>Alphaproteobacteria</taxon>
        <taxon>Rhodobacterales</taxon>
        <taxon>Roseobacteraceae</taxon>
        <taxon>Actibacterium</taxon>
    </lineage>
</organism>
<dbReference type="GO" id="GO:0051596">
    <property type="term" value="P:methylglyoxal catabolic process"/>
    <property type="evidence" value="ECO:0007669"/>
    <property type="project" value="InterPro"/>
</dbReference>
<dbReference type="Gene3D" id="3.20.20.100">
    <property type="entry name" value="NADP-dependent oxidoreductase domain"/>
    <property type="match status" value="1"/>
</dbReference>
<dbReference type="InterPro" id="IPR005399">
    <property type="entry name" value="K_chnl_volt-dep_bsu_KCNAB-rel"/>
</dbReference>
<dbReference type="PANTHER" id="PTHR43150:SF4">
    <property type="entry name" value="L-GLYCERALDEHYDE 3-PHOSPHATE REDUCTASE"/>
    <property type="match status" value="1"/>
</dbReference>
<evidence type="ECO:0000256" key="3">
    <source>
        <dbReference type="ARBA" id="ARBA00023002"/>
    </source>
</evidence>
<evidence type="ECO:0000313" key="5">
    <source>
        <dbReference type="EMBL" id="GGE57250.1"/>
    </source>
</evidence>
<evidence type="ECO:0000259" key="4">
    <source>
        <dbReference type="Pfam" id="PF00248"/>
    </source>
</evidence>
<evidence type="ECO:0000256" key="2">
    <source>
        <dbReference type="ARBA" id="ARBA00022857"/>
    </source>
</evidence>
<comment type="similarity">
    <text evidence="1">Belongs to the shaker potassium channel beta subunit family.</text>
</comment>